<keyword evidence="7" id="KW-1185">Reference proteome</keyword>
<evidence type="ECO:0000313" key="7">
    <source>
        <dbReference type="Proteomes" id="UP001594288"/>
    </source>
</evidence>
<dbReference type="InterPro" id="IPR036107">
    <property type="entry name" value="CsrA_sf"/>
</dbReference>
<dbReference type="Proteomes" id="UP001594288">
    <property type="component" value="Unassembled WGS sequence"/>
</dbReference>
<keyword evidence="1 4" id="KW-0963">Cytoplasm</keyword>
<feature type="compositionally biased region" description="Basic and acidic residues" evidence="5">
    <location>
        <begin position="63"/>
        <end position="79"/>
    </location>
</feature>
<evidence type="ECO:0000313" key="6">
    <source>
        <dbReference type="EMBL" id="MFC1799915.1"/>
    </source>
</evidence>
<evidence type="ECO:0000256" key="1">
    <source>
        <dbReference type="ARBA" id="ARBA00022490"/>
    </source>
</evidence>
<dbReference type="SUPFAM" id="SSF117130">
    <property type="entry name" value="CsrA-like"/>
    <property type="match status" value="1"/>
</dbReference>
<keyword evidence="3 4" id="KW-0694">RNA-binding</keyword>
<keyword evidence="4" id="KW-1005">Bacterial flagellum biogenesis</keyword>
<dbReference type="InterPro" id="IPR003751">
    <property type="entry name" value="CsrA"/>
</dbReference>
<dbReference type="PANTHER" id="PTHR34984">
    <property type="entry name" value="CARBON STORAGE REGULATOR"/>
    <property type="match status" value="1"/>
</dbReference>
<comment type="subunit">
    <text evidence="4">Homodimer; the beta-strands of each monomer intercalate to form a hydrophobic core, while the alpha-helices form wings that extend away from the core.</text>
</comment>
<reference evidence="6 7" key="1">
    <citation type="submission" date="2024-09" db="EMBL/GenBank/DDBJ databases">
        <authorList>
            <person name="D'Angelo T."/>
        </authorList>
    </citation>
    <scope>NUCLEOTIDE SEQUENCE [LARGE SCALE GENOMIC DNA]</scope>
    <source>
        <strain evidence="6">SAG AM-311-F02</strain>
    </source>
</reference>
<evidence type="ECO:0000256" key="2">
    <source>
        <dbReference type="ARBA" id="ARBA00022845"/>
    </source>
</evidence>
<dbReference type="HAMAP" id="MF_00167">
    <property type="entry name" value="CsrA"/>
    <property type="match status" value="1"/>
</dbReference>
<comment type="similarity">
    <text evidence="4">Belongs to the CsrA/RsmA family.</text>
</comment>
<comment type="function">
    <text evidence="4">A translational regulator that binds mRNA to regulate translation initiation and/or mRNA stability. Usually binds in the 5'-UTR at or near the Shine-Dalgarno sequence preventing ribosome-binding, thus repressing translation. Its main target seems to be the major flagellin gene, while its function is anatagonized by FliW.</text>
</comment>
<evidence type="ECO:0000256" key="5">
    <source>
        <dbReference type="SAM" id="MobiDB-lite"/>
    </source>
</evidence>
<gene>
    <name evidence="4 6" type="primary">csrA</name>
    <name evidence="6" type="ORF">ACFL2Z_03285</name>
</gene>
<accession>A0ABV6YPB4</accession>
<organism evidence="6 7">
    <name type="scientific">Eiseniibacteriota bacterium</name>
    <dbReference type="NCBI Taxonomy" id="2212470"/>
    <lineage>
        <taxon>Bacteria</taxon>
        <taxon>Candidatus Eiseniibacteriota</taxon>
    </lineage>
</organism>
<sequence>MLILTRKRNERIMIGDNIEVVIVDIRGEQVQLGINAPREVPVHRREVYEAIVKENGRVMPKTPRSERMNSHNHSEDNGG</sequence>
<protein>
    <recommendedName>
        <fullName evidence="4">Translational regulator CsrA</fullName>
    </recommendedName>
</protein>
<dbReference type="NCBIfam" id="TIGR00202">
    <property type="entry name" value="csrA"/>
    <property type="match status" value="1"/>
</dbReference>
<dbReference type="PANTHER" id="PTHR34984:SF1">
    <property type="entry name" value="CARBON STORAGE REGULATOR"/>
    <property type="match status" value="1"/>
</dbReference>
<name>A0ABV6YPB4_UNCEI</name>
<dbReference type="Gene3D" id="2.60.40.4380">
    <property type="entry name" value="Translational regulator CsrA"/>
    <property type="match status" value="1"/>
</dbReference>
<keyword evidence="2 4" id="KW-0810">Translation regulation</keyword>
<comment type="caution">
    <text evidence="6">The sequence shown here is derived from an EMBL/GenBank/DDBJ whole genome shotgun (WGS) entry which is preliminary data.</text>
</comment>
<dbReference type="EMBL" id="JBHPEI010000043">
    <property type="protein sequence ID" value="MFC1799915.1"/>
    <property type="molecule type" value="Genomic_DNA"/>
</dbReference>
<evidence type="ECO:0000256" key="3">
    <source>
        <dbReference type="ARBA" id="ARBA00022884"/>
    </source>
</evidence>
<comment type="subcellular location">
    <subcellularLocation>
        <location evidence="4">Cytoplasm</location>
    </subcellularLocation>
</comment>
<dbReference type="Pfam" id="PF02599">
    <property type="entry name" value="CsrA"/>
    <property type="match status" value="1"/>
</dbReference>
<dbReference type="NCBIfam" id="NF002469">
    <property type="entry name" value="PRK01712.1"/>
    <property type="match status" value="1"/>
</dbReference>
<proteinExistence type="inferred from homology"/>
<feature type="region of interest" description="Disordered" evidence="5">
    <location>
        <begin position="55"/>
        <end position="79"/>
    </location>
</feature>
<keyword evidence="4" id="KW-0678">Repressor</keyword>
<evidence type="ECO:0000256" key="4">
    <source>
        <dbReference type="HAMAP-Rule" id="MF_00167"/>
    </source>
</evidence>